<evidence type="ECO:0000313" key="3">
    <source>
        <dbReference type="Proteomes" id="UP000507222"/>
    </source>
</evidence>
<protein>
    <submittedName>
        <fullName evidence="1">Uncharacterized protein</fullName>
    </submittedName>
</protein>
<dbReference type="Proteomes" id="UP000507245">
    <property type="component" value="Unassembled WGS sequence"/>
</dbReference>
<dbReference type="Proteomes" id="UP000507222">
    <property type="component" value="Unassembled WGS sequence"/>
</dbReference>
<dbReference type="AlphaFoldDB" id="A0A6J5VDE7"/>
<reference evidence="4" key="1">
    <citation type="journal article" date="2020" name="Genome Biol.">
        <title>Gamete binning: chromosome-level and haplotype-resolved genome assembly enabled by high-throughput single-cell sequencing of gamete genomes.</title>
        <authorList>
            <person name="Campoy J.A."/>
            <person name="Sun H."/>
            <person name="Goel M."/>
            <person name="Jiao W.-B."/>
            <person name="Folz-Donahue K."/>
            <person name="Wang N."/>
            <person name="Rubio M."/>
            <person name="Liu C."/>
            <person name="Kukat C."/>
            <person name="Ruiz D."/>
            <person name="Huettel B."/>
            <person name="Schneeberger K."/>
        </authorList>
    </citation>
    <scope>NUCLEOTIDE SEQUENCE [LARGE SCALE GENOMIC DNA]</scope>
    <source>
        <strain evidence="4">cv. Rojo Pasion</strain>
    </source>
</reference>
<dbReference type="OrthoDB" id="10374756at2759"/>
<gene>
    <name evidence="1" type="ORF">CURHAP_LOCUS44883</name>
    <name evidence="2" type="ORF">ORAREDHAP_LOCUS44220</name>
</gene>
<accession>A0A6J5VDE7</accession>
<organism evidence="1 3">
    <name type="scientific">Prunus armeniaca</name>
    <name type="common">Apricot</name>
    <name type="synonym">Armeniaca vulgaris</name>
    <dbReference type="NCBI Taxonomy" id="36596"/>
    <lineage>
        <taxon>Eukaryota</taxon>
        <taxon>Viridiplantae</taxon>
        <taxon>Streptophyta</taxon>
        <taxon>Embryophyta</taxon>
        <taxon>Tracheophyta</taxon>
        <taxon>Spermatophyta</taxon>
        <taxon>Magnoliopsida</taxon>
        <taxon>eudicotyledons</taxon>
        <taxon>Gunneridae</taxon>
        <taxon>Pentapetalae</taxon>
        <taxon>rosids</taxon>
        <taxon>fabids</taxon>
        <taxon>Rosales</taxon>
        <taxon>Rosaceae</taxon>
        <taxon>Amygdaloideae</taxon>
        <taxon>Amygdaleae</taxon>
        <taxon>Prunus</taxon>
    </lineage>
</organism>
<proteinExistence type="predicted"/>
<dbReference type="EMBL" id="CAEKDK010000007">
    <property type="protein sequence ID" value="CAB4287069.1"/>
    <property type="molecule type" value="Genomic_DNA"/>
</dbReference>
<name>A0A6J5VDE7_PRUAR</name>
<dbReference type="EMBL" id="CAEKKB010000007">
    <property type="protein sequence ID" value="CAB4317442.1"/>
    <property type="molecule type" value="Genomic_DNA"/>
</dbReference>
<keyword evidence="4" id="KW-1185">Reference proteome</keyword>
<evidence type="ECO:0000313" key="4">
    <source>
        <dbReference type="Proteomes" id="UP000507245"/>
    </source>
</evidence>
<sequence length="127" mass="14324">MYASWTTEEFALGTINGDAMTDVMEDSVTDFVFGCTKKSTHLPIGMYNDLSYTPLVKGPGMPNFYGYRYVNLEEIVVGINRSTKIPHEDRNQDLMGMLGHRHRHAGFTYVDNSIFGQVADEFVNQMG</sequence>
<reference evidence="1 3" key="2">
    <citation type="submission" date="2020-05" db="EMBL/GenBank/DDBJ databases">
        <authorList>
            <person name="Campoy J."/>
            <person name="Schneeberger K."/>
            <person name="Spophaly S."/>
        </authorList>
    </citation>
    <scope>NUCLEOTIDE SEQUENCE [LARGE SCALE GENOMIC DNA]</scope>
    <source>
        <strain evidence="1">PruArmRojPasFocal</strain>
    </source>
</reference>
<evidence type="ECO:0000313" key="2">
    <source>
        <dbReference type="EMBL" id="CAB4317442.1"/>
    </source>
</evidence>
<evidence type="ECO:0000313" key="1">
    <source>
        <dbReference type="EMBL" id="CAB4287069.1"/>
    </source>
</evidence>